<feature type="site" description="Stabilizes the basic form of H active site to accept a proton" evidence="8">
    <location>
        <position position="92"/>
    </location>
</feature>
<comment type="function">
    <text evidence="8">Hydrolyzes ribosome-free peptidyl-tRNAs (with 1 or more amino acids incorporated), which drop off the ribosome during protein synthesis, or as a result of ribosome stalling.</text>
</comment>
<comment type="subcellular location">
    <subcellularLocation>
        <location evidence="8">Cytoplasm</location>
    </subcellularLocation>
</comment>
<proteinExistence type="inferred from homology"/>
<feature type="binding site" evidence="8">
    <location>
        <position position="15"/>
    </location>
    <ligand>
        <name>tRNA</name>
        <dbReference type="ChEBI" id="CHEBI:17843"/>
    </ligand>
</feature>
<dbReference type="GO" id="GO:0006515">
    <property type="term" value="P:protein quality control for misfolded or incompletely synthesized proteins"/>
    <property type="evidence" value="ECO:0007669"/>
    <property type="project" value="UniProtKB-UniRule"/>
</dbReference>
<accession>A0AAX3SZQ8</accession>
<dbReference type="CDD" id="cd00462">
    <property type="entry name" value="PTH"/>
    <property type="match status" value="1"/>
</dbReference>
<keyword evidence="8" id="KW-0963">Cytoplasm</keyword>
<dbReference type="GO" id="GO:0000049">
    <property type="term" value="F:tRNA binding"/>
    <property type="evidence" value="ECO:0007669"/>
    <property type="project" value="UniProtKB-UniRule"/>
</dbReference>
<dbReference type="RefSeq" id="WP_277938954.1">
    <property type="nucleotide sequence ID" value="NZ_CP096246.1"/>
</dbReference>
<dbReference type="InterPro" id="IPR036416">
    <property type="entry name" value="Pept_tRNA_hydro_sf"/>
</dbReference>
<evidence type="ECO:0000256" key="2">
    <source>
        <dbReference type="ARBA" id="ARBA00022555"/>
    </source>
</evidence>
<feature type="binding site" evidence="8">
    <location>
        <position position="67"/>
    </location>
    <ligand>
        <name>tRNA</name>
        <dbReference type="ChEBI" id="CHEBI:17843"/>
    </ligand>
</feature>
<feature type="binding site" evidence="8">
    <location>
        <position position="65"/>
    </location>
    <ligand>
        <name>tRNA</name>
        <dbReference type="ChEBI" id="CHEBI:17843"/>
    </ligand>
</feature>
<comment type="similarity">
    <text evidence="5 8">Belongs to the PTH family.</text>
</comment>
<sequence>MMKLIVGLGNPGNEYTYTRHNIGFLAIAKLVDKFDLAKPKNAFNALIWETTINNVKVLFCQPQTFMNLSGTAVYQIKQFYKLIWEDIIVIYDDKDIPFNVIKLKKNGSSAGHNGIKDLIQKLGSENFLRIRLGIGKDVQIPTRNWVLGKFSPAQLEIINNDLLERVYQIMLQHLVKATSFDKLMSLYNGK</sequence>
<dbReference type="GO" id="GO:0004045">
    <property type="term" value="F:peptidyl-tRNA hydrolase activity"/>
    <property type="evidence" value="ECO:0007669"/>
    <property type="project" value="UniProtKB-UniRule"/>
</dbReference>
<dbReference type="FunFam" id="3.40.50.1470:FF:000001">
    <property type="entry name" value="Peptidyl-tRNA hydrolase"/>
    <property type="match status" value="1"/>
</dbReference>
<keyword evidence="3 8" id="KW-0378">Hydrolase</keyword>
<dbReference type="GO" id="GO:0005737">
    <property type="term" value="C:cytoplasm"/>
    <property type="evidence" value="ECO:0007669"/>
    <property type="project" value="UniProtKB-SubCell"/>
</dbReference>
<dbReference type="EC" id="3.1.1.29" evidence="1 8"/>
<protein>
    <recommendedName>
        <fullName evidence="7 8">Peptidyl-tRNA hydrolase</fullName>
        <shortName evidence="8">Pth</shortName>
        <ecNumber evidence="1 8">3.1.1.29</ecNumber>
    </recommendedName>
</protein>
<dbReference type="AlphaFoldDB" id="A0AAX3SZQ8"/>
<evidence type="ECO:0000256" key="4">
    <source>
        <dbReference type="ARBA" id="ARBA00022884"/>
    </source>
</evidence>
<comment type="function">
    <text evidence="8">Catalyzes the release of premature peptidyl moieties from peptidyl-tRNA molecules trapped in stalled 50S ribosomal subunits, and thus maintains levels of free tRNAs and 50S ribosomes.</text>
</comment>
<dbReference type="SUPFAM" id="SSF53178">
    <property type="entry name" value="Peptidyl-tRNA hydrolase-like"/>
    <property type="match status" value="1"/>
</dbReference>
<keyword evidence="2 8" id="KW-0820">tRNA-binding</keyword>
<evidence type="ECO:0000256" key="7">
    <source>
        <dbReference type="ARBA" id="ARBA00050038"/>
    </source>
</evidence>
<dbReference type="HAMAP" id="MF_00083">
    <property type="entry name" value="Pept_tRNA_hydro_bact"/>
    <property type="match status" value="1"/>
</dbReference>
<evidence type="ECO:0000313" key="9">
    <source>
        <dbReference type="EMBL" id="WFG96697.1"/>
    </source>
</evidence>
<dbReference type="PANTHER" id="PTHR17224">
    <property type="entry name" value="PEPTIDYL-TRNA HYDROLASE"/>
    <property type="match status" value="1"/>
</dbReference>
<comment type="subunit">
    <text evidence="8">Monomer.</text>
</comment>
<evidence type="ECO:0000256" key="8">
    <source>
        <dbReference type="HAMAP-Rule" id="MF_00083"/>
    </source>
</evidence>
<dbReference type="InterPro" id="IPR001328">
    <property type="entry name" value="Pept_tRNA_hydro"/>
</dbReference>
<feature type="site" description="Discriminates between blocked and unblocked aminoacyl-tRNA" evidence="8">
    <location>
        <position position="10"/>
    </location>
</feature>
<dbReference type="Gene3D" id="3.40.50.1470">
    <property type="entry name" value="Peptidyl-tRNA hydrolase"/>
    <property type="match status" value="1"/>
</dbReference>
<gene>
    <name evidence="8 9" type="primary">pth</name>
    <name evidence="9" type="ORF">M0C40_01375</name>
</gene>
<dbReference type="Pfam" id="PF01195">
    <property type="entry name" value="Pept_tRNA_hydro"/>
    <property type="match status" value="1"/>
</dbReference>
<reference evidence="9 10" key="1">
    <citation type="submission" date="2022-04" db="EMBL/GenBank/DDBJ databases">
        <title>Whole genome of Spiroplasma citri.</title>
        <authorList>
            <person name="Khanchezar A."/>
            <person name="Izadpanah K."/>
            <person name="Taghavi M."/>
            <person name="Ghorbani A."/>
            <person name="Beven L."/>
        </authorList>
    </citation>
    <scope>NUCLEOTIDE SEQUENCE [LARGE SCALE GENOMIC DNA]</scope>
    <source>
        <strain evidence="9 10">D4</strain>
    </source>
</reference>
<evidence type="ECO:0000313" key="10">
    <source>
        <dbReference type="Proteomes" id="UP001214629"/>
    </source>
</evidence>
<dbReference type="PANTHER" id="PTHR17224:SF1">
    <property type="entry name" value="PEPTIDYL-TRNA HYDROLASE"/>
    <property type="match status" value="1"/>
</dbReference>
<name>A0AAX3SZQ8_SPICI</name>
<keyword evidence="10" id="KW-1185">Reference proteome</keyword>
<dbReference type="EMBL" id="CP096246">
    <property type="protein sequence ID" value="WFG96697.1"/>
    <property type="molecule type" value="Genomic_DNA"/>
</dbReference>
<evidence type="ECO:0000256" key="6">
    <source>
        <dbReference type="ARBA" id="ARBA00048707"/>
    </source>
</evidence>
<dbReference type="NCBIfam" id="TIGR00447">
    <property type="entry name" value="pth"/>
    <property type="match status" value="1"/>
</dbReference>
<evidence type="ECO:0000256" key="3">
    <source>
        <dbReference type="ARBA" id="ARBA00022801"/>
    </source>
</evidence>
<dbReference type="Proteomes" id="UP001214629">
    <property type="component" value="Chromosome"/>
</dbReference>
<dbReference type="InterPro" id="IPR018171">
    <property type="entry name" value="Pept_tRNA_hydro_CS"/>
</dbReference>
<comment type="catalytic activity">
    <reaction evidence="6 8">
        <text>an N-acyl-L-alpha-aminoacyl-tRNA + H2O = an N-acyl-L-amino acid + a tRNA + H(+)</text>
        <dbReference type="Rhea" id="RHEA:54448"/>
        <dbReference type="Rhea" id="RHEA-COMP:10123"/>
        <dbReference type="Rhea" id="RHEA-COMP:13883"/>
        <dbReference type="ChEBI" id="CHEBI:15377"/>
        <dbReference type="ChEBI" id="CHEBI:15378"/>
        <dbReference type="ChEBI" id="CHEBI:59874"/>
        <dbReference type="ChEBI" id="CHEBI:78442"/>
        <dbReference type="ChEBI" id="CHEBI:138191"/>
        <dbReference type="EC" id="3.1.1.29"/>
    </reaction>
</comment>
<feature type="binding site" evidence="8">
    <location>
        <position position="113"/>
    </location>
    <ligand>
        <name>tRNA</name>
        <dbReference type="ChEBI" id="CHEBI:17843"/>
    </ligand>
</feature>
<organism evidence="9 10">
    <name type="scientific">Spiroplasma citri</name>
    <dbReference type="NCBI Taxonomy" id="2133"/>
    <lineage>
        <taxon>Bacteria</taxon>
        <taxon>Bacillati</taxon>
        <taxon>Mycoplasmatota</taxon>
        <taxon>Mollicutes</taxon>
        <taxon>Entomoplasmatales</taxon>
        <taxon>Spiroplasmataceae</taxon>
        <taxon>Spiroplasma</taxon>
    </lineage>
</organism>
<evidence type="ECO:0000256" key="5">
    <source>
        <dbReference type="ARBA" id="ARBA00038063"/>
    </source>
</evidence>
<dbReference type="PROSITE" id="PS01196">
    <property type="entry name" value="PEPT_TRNA_HYDROL_2"/>
    <property type="match status" value="1"/>
</dbReference>
<evidence type="ECO:0000256" key="1">
    <source>
        <dbReference type="ARBA" id="ARBA00013260"/>
    </source>
</evidence>
<keyword evidence="4 8" id="KW-0694">RNA-binding</keyword>
<dbReference type="GO" id="GO:0072344">
    <property type="term" value="P:rescue of stalled ribosome"/>
    <property type="evidence" value="ECO:0007669"/>
    <property type="project" value="UniProtKB-UniRule"/>
</dbReference>
<feature type="active site" description="Proton acceptor" evidence="8">
    <location>
        <position position="20"/>
    </location>
</feature>